<dbReference type="CDD" id="cd17347">
    <property type="entry name" value="MFS_SLC15A1_2_like"/>
    <property type="match status" value="1"/>
</dbReference>
<organism evidence="7 8">
    <name type="scientific">Cystobacter fuscus</name>
    <dbReference type="NCBI Taxonomy" id="43"/>
    <lineage>
        <taxon>Bacteria</taxon>
        <taxon>Pseudomonadati</taxon>
        <taxon>Myxococcota</taxon>
        <taxon>Myxococcia</taxon>
        <taxon>Myxococcales</taxon>
        <taxon>Cystobacterineae</taxon>
        <taxon>Archangiaceae</taxon>
        <taxon>Cystobacter</taxon>
    </lineage>
</organism>
<evidence type="ECO:0000256" key="1">
    <source>
        <dbReference type="ARBA" id="ARBA00004141"/>
    </source>
</evidence>
<evidence type="ECO:0000256" key="5">
    <source>
        <dbReference type="ARBA" id="ARBA00023136"/>
    </source>
</evidence>
<feature type="transmembrane region" description="Helical" evidence="6">
    <location>
        <begin position="434"/>
        <end position="452"/>
    </location>
</feature>
<dbReference type="RefSeq" id="WP_095985823.1">
    <property type="nucleotide sequence ID" value="NZ_CP022098.1"/>
</dbReference>
<dbReference type="InterPro" id="IPR000109">
    <property type="entry name" value="POT_fam"/>
</dbReference>
<evidence type="ECO:0000256" key="3">
    <source>
        <dbReference type="ARBA" id="ARBA00022692"/>
    </source>
</evidence>
<feature type="transmembrane region" description="Helical" evidence="6">
    <location>
        <begin position="183"/>
        <end position="201"/>
    </location>
</feature>
<proteinExistence type="inferred from homology"/>
<comment type="similarity">
    <text evidence="2">Belongs to the major facilitator superfamily. Proton-dependent oligopeptide transporter (POT/PTR) (TC 2.A.17) family.</text>
</comment>
<comment type="subcellular location">
    <subcellularLocation>
        <location evidence="1">Membrane</location>
        <topology evidence="1">Multi-pass membrane protein</topology>
    </subcellularLocation>
</comment>
<dbReference type="GO" id="GO:0006857">
    <property type="term" value="P:oligopeptide transport"/>
    <property type="evidence" value="ECO:0007669"/>
    <property type="project" value="InterPro"/>
</dbReference>
<feature type="transmembrane region" description="Helical" evidence="6">
    <location>
        <begin position="406"/>
        <end position="428"/>
    </location>
</feature>
<feature type="transmembrane region" description="Helical" evidence="6">
    <location>
        <begin position="337"/>
        <end position="359"/>
    </location>
</feature>
<dbReference type="EMBL" id="CP022098">
    <property type="protein sequence ID" value="ATB37511.1"/>
    <property type="molecule type" value="Genomic_DNA"/>
</dbReference>
<keyword evidence="3 6" id="KW-0812">Transmembrane</keyword>
<evidence type="ECO:0000313" key="7">
    <source>
        <dbReference type="EMBL" id="ATB37511.1"/>
    </source>
</evidence>
<dbReference type="AlphaFoldDB" id="A0A250J2A8"/>
<feature type="transmembrane region" description="Helical" evidence="6">
    <location>
        <begin position="64"/>
        <end position="83"/>
    </location>
</feature>
<dbReference type="SUPFAM" id="SSF103473">
    <property type="entry name" value="MFS general substrate transporter"/>
    <property type="match status" value="1"/>
</dbReference>
<dbReference type="GO" id="GO:0016020">
    <property type="term" value="C:membrane"/>
    <property type="evidence" value="ECO:0007669"/>
    <property type="project" value="UniProtKB-SubCell"/>
</dbReference>
<dbReference type="PANTHER" id="PTHR11654">
    <property type="entry name" value="OLIGOPEPTIDE TRANSPORTER-RELATED"/>
    <property type="match status" value="1"/>
</dbReference>
<evidence type="ECO:0000256" key="6">
    <source>
        <dbReference type="SAM" id="Phobius"/>
    </source>
</evidence>
<evidence type="ECO:0000313" key="8">
    <source>
        <dbReference type="Proteomes" id="UP000217257"/>
    </source>
</evidence>
<dbReference type="KEGG" id="cfus:CYFUS_002933"/>
<dbReference type="InterPro" id="IPR018456">
    <property type="entry name" value="PTR2_symporter_CS"/>
</dbReference>
<evidence type="ECO:0000256" key="4">
    <source>
        <dbReference type="ARBA" id="ARBA00022989"/>
    </source>
</evidence>
<dbReference type="FunFam" id="1.20.1250.20:FF:000651">
    <property type="entry name" value="Glutathione uptake transporter"/>
    <property type="match status" value="1"/>
</dbReference>
<keyword evidence="5 6" id="KW-0472">Membrane</keyword>
<feature type="transmembrane region" description="Helical" evidence="6">
    <location>
        <begin position="116"/>
        <end position="135"/>
    </location>
</feature>
<protein>
    <submittedName>
        <fullName evidence="7">Di-/tripeptide transporter</fullName>
    </submittedName>
</protein>
<accession>A0A250J2A8</accession>
<dbReference type="GO" id="GO:0022857">
    <property type="term" value="F:transmembrane transporter activity"/>
    <property type="evidence" value="ECO:0007669"/>
    <property type="project" value="InterPro"/>
</dbReference>
<feature type="transmembrane region" description="Helical" evidence="6">
    <location>
        <begin position="92"/>
        <end position="110"/>
    </location>
</feature>
<name>A0A250J2A8_9BACT</name>
<feature type="transmembrane region" description="Helical" evidence="6">
    <location>
        <begin position="304"/>
        <end position="325"/>
    </location>
</feature>
<dbReference type="Proteomes" id="UP000217257">
    <property type="component" value="Chromosome"/>
</dbReference>
<dbReference type="Pfam" id="PF00854">
    <property type="entry name" value="PTR2"/>
    <property type="match status" value="1"/>
</dbReference>
<dbReference type="Gene3D" id="1.20.1250.20">
    <property type="entry name" value="MFS general substrate transporter like domains"/>
    <property type="match status" value="2"/>
</dbReference>
<feature type="transmembrane region" description="Helical" evidence="6">
    <location>
        <begin position="156"/>
        <end position="177"/>
    </location>
</feature>
<evidence type="ECO:0000256" key="2">
    <source>
        <dbReference type="ARBA" id="ARBA00005982"/>
    </source>
</evidence>
<sequence length="486" mass="53216">MARTPSAPSSDRFPPQIPYIIGNEACERFSFYGMRNILTVFLIDYLLRNAVPDEGARSAQAKSLMHLFMAGVYFCPLLGGYLADRWFGKYKVILWLSLVYCLGHACLAIFENNATGFYTGLVLISLGSGGIKPCVSAMVGDQFTADNKHLVKKVFAIFYWTINFGSFFASLTIPLTLKHLGPAVAFGIPGVLMFVATLIFWGGRKHYVVVPPTGPNPHSFLKVVGSALRHRGQGAHWLDGATREHPAEAVEGAKAVLRISGLLLPTIPFFWMLFDQKASTWVIQARAMDPHVGPITFQPSQMQFINPALVMILIPLLVGVVYPAFQKAGWELTPLRRMPLGLAVGAFSYAIAGYFQVVMERGTVLNISWQLLPYIVLTLSEILVSTTGLEFAYTQAPREMKGIIQSLWLLTTTLANVAVAIASALNVFSGAGQFFFYGGLALLASGAMAFMARHYQVRDYYQQDVGGSVPDRAQPPPSLVDGSKAL</sequence>
<reference evidence="7 8" key="1">
    <citation type="submission" date="2017-06" db="EMBL/GenBank/DDBJ databases">
        <title>Sequencing and comparative analysis of myxobacterial genomes.</title>
        <authorList>
            <person name="Rupp O."/>
            <person name="Goesmann A."/>
            <person name="Sogaard-Andersen L."/>
        </authorList>
    </citation>
    <scope>NUCLEOTIDE SEQUENCE [LARGE SCALE GENOMIC DNA]</scope>
    <source>
        <strain evidence="7 8">DSM 52655</strain>
    </source>
</reference>
<dbReference type="PROSITE" id="PS01022">
    <property type="entry name" value="PTR2_1"/>
    <property type="match status" value="1"/>
</dbReference>
<feature type="transmembrane region" description="Helical" evidence="6">
    <location>
        <begin position="371"/>
        <end position="394"/>
    </location>
</feature>
<keyword evidence="4 6" id="KW-1133">Transmembrane helix</keyword>
<gene>
    <name evidence="7" type="ORF">CYFUS_002933</name>
</gene>
<dbReference type="InterPro" id="IPR036259">
    <property type="entry name" value="MFS_trans_sf"/>
</dbReference>